<comment type="caution">
    <text evidence="1">The sequence shown here is derived from an EMBL/GenBank/DDBJ whole genome shotgun (WGS) entry which is preliminary data.</text>
</comment>
<evidence type="ECO:0000313" key="1">
    <source>
        <dbReference type="EMBL" id="CAG8470448.1"/>
    </source>
</evidence>
<protein>
    <submittedName>
        <fullName evidence="1">2063_t:CDS:1</fullName>
    </submittedName>
</protein>
<keyword evidence="2" id="KW-1185">Reference proteome</keyword>
<proteinExistence type="predicted"/>
<reference evidence="1" key="1">
    <citation type="submission" date="2021-06" db="EMBL/GenBank/DDBJ databases">
        <authorList>
            <person name="Kallberg Y."/>
            <person name="Tangrot J."/>
            <person name="Rosling A."/>
        </authorList>
    </citation>
    <scope>NUCLEOTIDE SEQUENCE</scope>
    <source>
        <strain evidence="1">AU212A</strain>
    </source>
</reference>
<sequence>MPNPNATMRCSIEKIISTGMLFLHNQATNMPIPTPLLKPIIRNIVIKAYIVHYNDPIGLGSN</sequence>
<organism evidence="1 2">
    <name type="scientific">Scutellospora calospora</name>
    <dbReference type="NCBI Taxonomy" id="85575"/>
    <lineage>
        <taxon>Eukaryota</taxon>
        <taxon>Fungi</taxon>
        <taxon>Fungi incertae sedis</taxon>
        <taxon>Mucoromycota</taxon>
        <taxon>Glomeromycotina</taxon>
        <taxon>Glomeromycetes</taxon>
        <taxon>Diversisporales</taxon>
        <taxon>Gigasporaceae</taxon>
        <taxon>Scutellospora</taxon>
    </lineage>
</organism>
<evidence type="ECO:0000313" key="2">
    <source>
        <dbReference type="Proteomes" id="UP000789860"/>
    </source>
</evidence>
<dbReference type="Proteomes" id="UP000789860">
    <property type="component" value="Unassembled WGS sequence"/>
</dbReference>
<accession>A0ACA9KFK1</accession>
<name>A0ACA9KFK1_9GLOM</name>
<dbReference type="EMBL" id="CAJVPM010001628">
    <property type="protein sequence ID" value="CAG8470448.1"/>
    <property type="molecule type" value="Genomic_DNA"/>
</dbReference>
<gene>
    <name evidence="1" type="ORF">SCALOS_LOCUS2004</name>
</gene>